<feature type="transmembrane region" description="Helical" evidence="2">
    <location>
        <begin position="142"/>
        <end position="161"/>
    </location>
</feature>
<sequence>MTAPNFTFDTPLGQSPPFATVTPTDHEAYIIIAAALGTSLTLMFGCIRVWVRWTGGSRYGFDDWLIAGTTALSFVQSTLVLIACHLGLGKSKTLLSSDALLSVQKLYYASNLLYIVCLAVSKASVTCFILRLTPIEPHTRFLKALLAALIIWAVAFVLLIATSCTASHPWLLLGQQCSGYLTYWAVFESLGCLYEVAMVGMSVWLVYSLQTSWNNRATVVIAFGARLLLIPIVALRLANYSKNGQHNDPTFLESEFVVWTSTELNYSIISATFPILRPLVNNFNTSWGGGDWSTIAYGTYVSSPQGSNDDSNRATGGYTIHEGFSQVATSIDESDEGDSLRSRRTGVSHEQLSGVGNDASNI</sequence>
<dbReference type="RefSeq" id="XP_033666832.1">
    <property type="nucleotide sequence ID" value="XM_033812969.1"/>
</dbReference>
<feature type="transmembrane region" description="Helical" evidence="2">
    <location>
        <begin position="63"/>
        <end position="88"/>
    </location>
</feature>
<keyword evidence="2" id="KW-1133">Transmembrane helix</keyword>
<dbReference type="OrthoDB" id="3918601at2759"/>
<dbReference type="AlphaFoldDB" id="A0A6A6CH19"/>
<gene>
    <name evidence="4" type="ORF">M409DRAFT_55306</name>
</gene>
<dbReference type="Pfam" id="PF20684">
    <property type="entry name" value="Fung_rhodopsin"/>
    <property type="match status" value="1"/>
</dbReference>
<dbReference type="PANTHER" id="PTHR39614:SF2">
    <property type="entry name" value="INTEGRAL MEMBRANE PROTEIN"/>
    <property type="match status" value="1"/>
</dbReference>
<feature type="transmembrane region" description="Helical" evidence="2">
    <location>
        <begin position="108"/>
        <end position="130"/>
    </location>
</feature>
<dbReference type="PANTHER" id="PTHR39614">
    <property type="entry name" value="INTEGRAL MEMBRANE PROTEIN"/>
    <property type="match status" value="1"/>
</dbReference>
<feature type="transmembrane region" description="Helical" evidence="2">
    <location>
        <begin position="219"/>
        <end position="238"/>
    </location>
</feature>
<dbReference type="GeneID" id="54566241"/>
<feature type="region of interest" description="Disordered" evidence="1">
    <location>
        <begin position="331"/>
        <end position="362"/>
    </location>
</feature>
<dbReference type="Proteomes" id="UP000799537">
    <property type="component" value="Unassembled WGS sequence"/>
</dbReference>
<evidence type="ECO:0000256" key="2">
    <source>
        <dbReference type="SAM" id="Phobius"/>
    </source>
</evidence>
<accession>A0A6A6CH19</accession>
<evidence type="ECO:0000256" key="1">
    <source>
        <dbReference type="SAM" id="MobiDB-lite"/>
    </source>
</evidence>
<proteinExistence type="predicted"/>
<dbReference type="InterPro" id="IPR049326">
    <property type="entry name" value="Rhodopsin_dom_fungi"/>
</dbReference>
<feature type="transmembrane region" description="Helical" evidence="2">
    <location>
        <begin position="28"/>
        <end position="51"/>
    </location>
</feature>
<keyword evidence="5" id="KW-1185">Reference proteome</keyword>
<feature type="transmembrane region" description="Helical" evidence="2">
    <location>
        <begin position="181"/>
        <end position="207"/>
    </location>
</feature>
<name>A0A6A6CH19_ZASCE</name>
<keyword evidence="2" id="KW-0472">Membrane</keyword>
<protein>
    <recommendedName>
        <fullName evidence="3">Rhodopsin domain-containing protein</fullName>
    </recommendedName>
</protein>
<organism evidence="4 5">
    <name type="scientific">Zasmidium cellare ATCC 36951</name>
    <dbReference type="NCBI Taxonomy" id="1080233"/>
    <lineage>
        <taxon>Eukaryota</taxon>
        <taxon>Fungi</taxon>
        <taxon>Dikarya</taxon>
        <taxon>Ascomycota</taxon>
        <taxon>Pezizomycotina</taxon>
        <taxon>Dothideomycetes</taxon>
        <taxon>Dothideomycetidae</taxon>
        <taxon>Mycosphaerellales</taxon>
        <taxon>Mycosphaerellaceae</taxon>
        <taxon>Zasmidium</taxon>
    </lineage>
</organism>
<keyword evidence="2" id="KW-0812">Transmembrane</keyword>
<reference evidence="4" key="1">
    <citation type="journal article" date="2020" name="Stud. Mycol.">
        <title>101 Dothideomycetes genomes: a test case for predicting lifestyles and emergence of pathogens.</title>
        <authorList>
            <person name="Haridas S."/>
            <person name="Albert R."/>
            <person name="Binder M."/>
            <person name="Bloem J."/>
            <person name="Labutti K."/>
            <person name="Salamov A."/>
            <person name="Andreopoulos B."/>
            <person name="Baker S."/>
            <person name="Barry K."/>
            <person name="Bills G."/>
            <person name="Bluhm B."/>
            <person name="Cannon C."/>
            <person name="Castanera R."/>
            <person name="Culley D."/>
            <person name="Daum C."/>
            <person name="Ezra D."/>
            <person name="Gonzalez J."/>
            <person name="Henrissat B."/>
            <person name="Kuo A."/>
            <person name="Liang C."/>
            <person name="Lipzen A."/>
            <person name="Lutzoni F."/>
            <person name="Magnuson J."/>
            <person name="Mondo S."/>
            <person name="Nolan M."/>
            <person name="Ohm R."/>
            <person name="Pangilinan J."/>
            <person name="Park H.-J."/>
            <person name="Ramirez L."/>
            <person name="Alfaro M."/>
            <person name="Sun H."/>
            <person name="Tritt A."/>
            <person name="Yoshinaga Y."/>
            <person name="Zwiers L.-H."/>
            <person name="Turgeon B."/>
            <person name="Goodwin S."/>
            <person name="Spatafora J."/>
            <person name="Crous P."/>
            <person name="Grigoriev I."/>
        </authorList>
    </citation>
    <scope>NUCLEOTIDE SEQUENCE</scope>
    <source>
        <strain evidence="4">ATCC 36951</strain>
    </source>
</reference>
<evidence type="ECO:0000259" key="3">
    <source>
        <dbReference type="Pfam" id="PF20684"/>
    </source>
</evidence>
<evidence type="ECO:0000313" key="5">
    <source>
        <dbReference type="Proteomes" id="UP000799537"/>
    </source>
</evidence>
<feature type="domain" description="Rhodopsin" evidence="3">
    <location>
        <begin position="47"/>
        <end position="281"/>
    </location>
</feature>
<evidence type="ECO:0000313" key="4">
    <source>
        <dbReference type="EMBL" id="KAF2165943.1"/>
    </source>
</evidence>
<dbReference type="EMBL" id="ML993598">
    <property type="protein sequence ID" value="KAF2165943.1"/>
    <property type="molecule type" value="Genomic_DNA"/>
</dbReference>